<evidence type="ECO:0000313" key="3">
    <source>
        <dbReference type="EMBL" id="AKO61128.1"/>
    </source>
</evidence>
<proteinExistence type="predicted"/>
<dbReference type="RefSeq" id="YP_009225661.1">
    <property type="nucleotide sequence ID" value="NC_029094.1"/>
</dbReference>
<evidence type="ECO:0008006" key="5">
    <source>
        <dbReference type="Google" id="ProtNLM"/>
    </source>
</evidence>
<dbReference type="Pfam" id="PF03864">
    <property type="entry name" value="Phage_cap_E"/>
    <property type="match status" value="1"/>
</dbReference>
<dbReference type="EMBL" id="KR534323">
    <property type="protein sequence ID" value="AKO61128.1"/>
    <property type="molecule type" value="Genomic_DNA"/>
</dbReference>
<dbReference type="Proteomes" id="UP000202763">
    <property type="component" value="Segment"/>
</dbReference>
<accession>A0A0H4IS63</accession>
<dbReference type="GO" id="GO:0019028">
    <property type="term" value="C:viral capsid"/>
    <property type="evidence" value="ECO:0007669"/>
    <property type="project" value="UniProtKB-KW"/>
</dbReference>
<name>A0A0H4IS63_9CAUD</name>
<dbReference type="InterPro" id="IPR005564">
    <property type="entry name" value="Major_capsid_GpE"/>
</dbReference>
<dbReference type="OrthoDB" id="9287at10239"/>
<reference evidence="3 4" key="1">
    <citation type="submission" date="2015-05" db="EMBL/GenBank/DDBJ databases">
        <authorList>
            <person name="Wang D.B."/>
            <person name="Wang M."/>
        </authorList>
    </citation>
    <scope>NUCLEOTIDE SEQUENCE [LARGE SCALE GENOMIC DNA]</scope>
</reference>
<dbReference type="GeneID" id="26796722"/>
<organism evidence="3 4">
    <name type="scientific">Pseudoalteromonas phage H101</name>
    <dbReference type="NCBI Taxonomy" id="1654919"/>
    <lineage>
        <taxon>Viruses</taxon>
        <taxon>Duplodnaviria</taxon>
        <taxon>Heunggongvirae</taxon>
        <taxon>Uroviricota</taxon>
        <taxon>Caudoviricetes</taxon>
        <taxon>Shandongvirus</taxon>
        <taxon>Shandongvirus H101</taxon>
    </lineage>
</organism>
<keyword evidence="1" id="KW-0946">Virion</keyword>
<keyword evidence="4" id="KW-1185">Reference proteome</keyword>
<evidence type="ECO:0000313" key="4">
    <source>
        <dbReference type="Proteomes" id="UP000202763"/>
    </source>
</evidence>
<evidence type="ECO:0000256" key="2">
    <source>
        <dbReference type="ARBA" id="ARBA00023200"/>
    </source>
</evidence>
<evidence type="ECO:0000256" key="1">
    <source>
        <dbReference type="ARBA" id="ARBA00022561"/>
    </source>
</evidence>
<keyword evidence="2" id="KW-1035">Host cytoplasm</keyword>
<protein>
    <recommendedName>
        <fullName evidence="5">Major capsid protein</fullName>
    </recommendedName>
</protein>
<dbReference type="KEGG" id="vg:26796722"/>
<keyword evidence="1" id="KW-0167">Capsid protein</keyword>
<sequence>MAVTHNGDQGILEFHDVTELVPRTDNALEKLGLFESFFGVSTDVAIERIEDGYDAMKASERGGERNYAGQEKAQREYFRIPFFTLDKMTQPHELQDFREYATADAPATVEKRVERNVARIMKSHDFLKRTAMYTALKGSTFARGLEGTQYIKSFADVWGVTADVKTVALDFTANTNPALWVETNVRQHITAQAKDNASSYKVVALCGSGFFNSLTNHPTVQGAFDAYPSAQEPLRNRLGGDTVGQIFEYKGVTYIEDISGEIARGDAYFLPLGIQDMFQLHYAPADTMADVNSVAREAYIWLEETRRTAKVESETSFVAVNTRPELVVTATGNTLLADA</sequence>